<proteinExistence type="predicted"/>
<organism evidence="1">
    <name type="scientific">marine sediment metagenome</name>
    <dbReference type="NCBI Taxonomy" id="412755"/>
    <lineage>
        <taxon>unclassified sequences</taxon>
        <taxon>metagenomes</taxon>
        <taxon>ecological metagenomes</taxon>
    </lineage>
</organism>
<gene>
    <name evidence="1" type="ORF">LCGC14_1735960</name>
</gene>
<protein>
    <submittedName>
        <fullName evidence="1">Uncharacterized protein</fullName>
    </submittedName>
</protein>
<comment type="caution">
    <text evidence="1">The sequence shown here is derived from an EMBL/GenBank/DDBJ whole genome shotgun (WGS) entry which is preliminary data.</text>
</comment>
<dbReference type="EMBL" id="LAZR01015818">
    <property type="protein sequence ID" value="KKM07231.1"/>
    <property type="molecule type" value="Genomic_DNA"/>
</dbReference>
<sequence length="117" mass="13512">MKEEDKIKILKWCGLRWYWNHNPDCHCGEIDDDDSERSWHDAKGHLATRFYNDDIDLDLNFYFKYAVPKLRYMSLFYDSKLLFLISLDGGGDLGVEVGEGKDVAEAFGSALLKLIGE</sequence>
<evidence type="ECO:0000313" key="1">
    <source>
        <dbReference type="EMBL" id="KKM07231.1"/>
    </source>
</evidence>
<dbReference type="AlphaFoldDB" id="A0A0F9JNI9"/>
<accession>A0A0F9JNI9</accession>
<name>A0A0F9JNI9_9ZZZZ</name>
<reference evidence="1" key="1">
    <citation type="journal article" date="2015" name="Nature">
        <title>Complex archaea that bridge the gap between prokaryotes and eukaryotes.</title>
        <authorList>
            <person name="Spang A."/>
            <person name="Saw J.H."/>
            <person name="Jorgensen S.L."/>
            <person name="Zaremba-Niedzwiedzka K."/>
            <person name="Martijn J."/>
            <person name="Lind A.E."/>
            <person name="van Eijk R."/>
            <person name="Schleper C."/>
            <person name="Guy L."/>
            <person name="Ettema T.J."/>
        </authorList>
    </citation>
    <scope>NUCLEOTIDE SEQUENCE</scope>
</reference>